<feature type="domain" description="NAD(P)-binding" evidence="1">
    <location>
        <begin position="7"/>
        <end position="183"/>
    </location>
</feature>
<evidence type="ECO:0000313" key="3">
    <source>
        <dbReference type="Proteomes" id="UP001379949"/>
    </source>
</evidence>
<keyword evidence="3" id="KW-1185">Reference proteome</keyword>
<name>A0ABU9G592_9GAMM</name>
<dbReference type="SUPFAM" id="SSF51735">
    <property type="entry name" value="NAD(P)-binding Rossmann-fold domains"/>
    <property type="match status" value="1"/>
</dbReference>
<dbReference type="Proteomes" id="UP001379949">
    <property type="component" value="Unassembled WGS sequence"/>
</dbReference>
<keyword evidence="2" id="KW-0560">Oxidoreductase</keyword>
<reference evidence="2 3" key="1">
    <citation type="submission" date="2024-02" db="EMBL/GenBank/DDBJ databases">
        <title>Bacteria isolated from the canopy kelp, Nereocystis luetkeana.</title>
        <authorList>
            <person name="Pfister C.A."/>
            <person name="Younker I.T."/>
            <person name="Light S.H."/>
        </authorList>
    </citation>
    <scope>NUCLEOTIDE SEQUENCE [LARGE SCALE GENOMIC DNA]</scope>
    <source>
        <strain evidence="2 3">TI.4.07</strain>
    </source>
</reference>
<accession>A0ABU9G592</accession>
<dbReference type="PANTHER" id="PTHR43162">
    <property type="match status" value="1"/>
</dbReference>
<dbReference type="CDD" id="cd05269">
    <property type="entry name" value="TMR_SDR_a"/>
    <property type="match status" value="1"/>
</dbReference>
<dbReference type="Gene3D" id="3.90.25.10">
    <property type="entry name" value="UDP-galactose 4-epimerase, domain 1"/>
    <property type="match status" value="1"/>
</dbReference>
<proteinExistence type="predicted"/>
<comment type="caution">
    <text evidence="2">The sequence shown here is derived from an EMBL/GenBank/DDBJ whole genome shotgun (WGS) entry which is preliminary data.</text>
</comment>
<dbReference type="EMBL" id="JBAKAR010000008">
    <property type="protein sequence ID" value="MEL0613651.1"/>
    <property type="molecule type" value="Genomic_DNA"/>
</dbReference>
<dbReference type="GO" id="GO:0003955">
    <property type="term" value="F:NAD(P)H dehydrogenase (quinone) activity"/>
    <property type="evidence" value="ECO:0007669"/>
    <property type="project" value="UniProtKB-EC"/>
</dbReference>
<dbReference type="PANTHER" id="PTHR43162:SF1">
    <property type="entry name" value="PRESTALK A DIFFERENTIATION PROTEIN A"/>
    <property type="match status" value="1"/>
</dbReference>
<dbReference type="InterPro" id="IPR036291">
    <property type="entry name" value="NAD(P)-bd_dom_sf"/>
</dbReference>
<dbReference type="Pfam" id="PF13460">
    <property type="entry name" value="NAD_binding_10"/>
    <property type="match status" value="1"/>
</dbReference>
<dbReference type="Gene3D" id="3.40.50.720">
    <property type="entry name" value="NAD(P)-binding Rossmann-like Domain"/>
    <property type="match status" value="1"/>
</dbReference>
<dbReference type="RefSeq" id="WP_341567362.1">
    <property type="nucleotide sequence ID" value="NZ_JBAKAR010000008.1"/>
</dbReference>
<dbReference type="InterPro" id="IPR016040">
    <property type="entry name" value="NAD(P)-bd_dom"/>
</dbReference>
<dbReference type="EC" id="1.6.5.2" evidence="2"/>
<gene>
    <name evidence="2" type="ORF">V6242_10890</name>
</gene>
<evidence type="ECO:0000313" key="2">
    <source>
        <dbReference type="EMBL" id="MEL0613651.1"/>
    </source>
</evidence>
<organism evidence="2 3">
    <name type="scientific">Marinomonas arenicola</name>
    <dbReference type="NCBI Taxonomy" id="569601"/>
    <lineage>
        <taxon>Bacteria</taxon>
        <taxon>Pseudomonadati</taxon>
        <taxon>Pseudomonadota</taxon>
        <taxon>Gammaproteobacteria</taxon>
        <taxon>Oceanospirillales</taxon>
        <taxon>Oceanospirillaceae</taxon>
        <taxon>Marinomonas</taxon>
    </lineage>
</organism>
<sequence length="290" mass="31254">MTILVMGATGNTGSAIVNQLKEKQADFSVMATTHEAATKLNLENERIRIGDFNDVSSLIAAFKDAQRIYLLTPIHPFAVTWVNNVIEAAKQAGVKHIVKQSGLKASLDATSEVIRNHAYTDNLIKQSGLDYTLIQPNSFFQNFYANLPSINAEGRFYSSLGDAALSLVDINDVAAVAVAALTESGHEGKTHHITGSEALTSSEHAELLSDASGNEITYIDLPEAALVGALKGMGLDSWLADALGGMITWFTQGDYSLTTNTVEEVTGRKPRTFAEFAQELSYSIEGTKHD</sequence>
<protein>
    <submittedName>
        <fullName evidence="2">SDR family oxidoreductase</fullName>
        <ecNumber evidence="2">1.6.5.2</ecNumber>
    </submittedName>
</protein>
<evidence type="ECO:0000259" key="1">
    <source>
        <dbReference type="Pfam" id="PF13460"/>
    </source>
</evidence>
<dbReference type="InterPro" id="IPR051604">
    <property type="entry name" value="Ergot_Alk_Oxidoreductase"/>
</dbReference>